<dbReference type="KEGG" id="cei:CEPID_02865"/>
<dbReference type="OrthoDB" id="4929513at2"/>
<accession>A0A0G3GSC3</accession>
<dbReference type="RefSeq" id="WP_047239660.1">
    <property type="nucleotide sequence ID" value="NZ_CP011541.1"/>
</dbReference>
<keyword evidence="2" id="KW-1185">Reference proteome</keyword>
<sequence>MAKNAKGDPYSFVAQLNLAQVERDRIELGIPPLLDGALPTTGLIQFFLPFDDAYGLATGQPDCFVAYIVDPDLPADEPVFAWKAIFDSDTQWLRENPAPELNSRGDHLAVSPCYTELSILEHPEVAQARIAC</sequence>
<reference evidence="1 2" key="1">
    <citation type="submission" date="2015-05" db="EMBL/GenBank/DDBJ databases">
        <title>Complete genome sequence of Corynebacterium epidermidicanis DSM 45586, isolated from the skin of a dog suffering from pruritus.</title>
        <authorList>
            <person name="Ruckert C."/>
            <person name="Albersmeier A."/>
            <person name="Winkler A."/>
            <person name="Tauch A."/>
        </authorList>
    </citation>
    <scope>NUCLEOTIDE SEQUENCE [LARGE SCALE GENOMIC DNA]</scope>
    <source>
        <strain evidence="1 2">DSM 45586</strain>
    </source>
</reference>
<evidence type="ECO:0000313" key="1">
    <source>
        <dbReference type="EMBL" id="AKK02453.1"/>
    </source>
</evidence>
<dbReference type="AlphaFoldDB" id="A0A0G3GSC3"/>
<protein>
    <submittedName>
        <fullName evidence="1">Putative DUF1963 family protein</fullName>
    </submittedName>
</protein>
<name>A0A0G3GSC3_9CORY</name>
<dbReference type="InterPro" id="IPR015315">
    <property type="entry name" value="DUF1963"/>
</dbReference>
<dbReference type="PATRIC" id="fig|1050174.4.peg.582"/>
<dbReference type="Gene3D" id="2.30.320.10">
    <property type="entry name" value="YwqG-like"/>
    <property type="match status" value="1"/>
</dbReference>
<dbReference type="SUPFAM" id="SSF103032">
    <property type="entry name" value="Hypothetical protein YwqG"/>
    <property type="match status" value="1"/>
</dbReference>
<proteinExistence type="predicted"/>
<dbReference type="EMBL" id="CP011541">
    <property type="protein sequence ID" value="AKK02453.1"/>
    <property type="molecule type" value="Genomic_DNA"/>
</dbReference>
<organism evidence="1 2">
    <name type="scientific">Corynebacterium epidermidicanis</name>
    <dbReference type="NCBI Taxonomy" id="1050174"/>
    <lineage>
        <taxon>Bacteria</taxon>
        <taxon>Bacillati</taxon>
        <taxon>Actinomycetota</taxon>
        <taxon>Actinomycetes</taxon>
        <taxon>Mycobacteriales</taxon>
        <taxon>Corynebacteriaceae</taxon>
        <taxon>Corynebacterium</taxon>
    </lineage>
</organism>
<dbReference type="Pfam" id="PF09234">
    <property type="entry name" value="DUF1963"/>
    <property type="match status" value="1"/>
</dbReference>
<gene>
    <name evidence="1" type="ORF">CEPID_02865</name>
</gene>
<evidence type="ECO:0000313" key="2">
    <source>
        <dbReference type="Proteomes" id="UP000035368"/>
    </source>
</evidence>
<dbReference type="Proteomes" id="UP000035368">
    <property type="component" value="Chromosome"/>
</dbReference>
<dbReference type="InterPro" id="IPR035948">
    <property type="entry name" value="YwqG-like_sf"/>
</dbReference>